<dbReference type="PANTHER" id="PTHR11920">
    <property type="entry name" value="GUANYLYL CYCLASE"/>
    <property type="match status" value="1"/>
</dbReference>
<evidence type="ECO:0000259" key="18">
    <source>
        <dbReference type="PROSITE" id="PS50011"/>
    </source>
</evidence>
<evidence type="ECO:0000313" key="20">
    <source>
        <dbReference type="EMBL" id="CAH1802497.1"/>
    </source>
</evidence>
<dbReference type="CDD" id="cd06352">
    <property type="entry name" value="PBP1_NPR_GC-like"/>
    <property type="match status" value="1"/>
</dbReference>
<dbReference type="SMART" id="SM00044">
    <property type="entry name" value="CYCc"/>
    <property type="match status" value="1"/>
</dbReference>
<dbReference type="GO" id="GO:0004383">
    <property type="term" value="F:guanylate cyclase activity"/>
    <property type="evidence" value="ECO:0007669"/>
    <property type="project" value="UniProtKB-EC"/>
</dbReference>
<evidence type="ECO:0000256" key="10">
    <source>
        <dbReference type="ARBA" id="ARBA00023170"/>
    </source>
</evidence>
<evidence type="ECO:0000256" key="13">
    <source>
        <dbReference type="ARBA" id="ARBA00023293"/>
    </source>
</evidence>
<dbReference type="Pfam" id="PF01094">
    <property type="entry name" value="ANF_receptor"/>
    <property type="match status" value="1"/>
</dbReference>
<evidence type="ECO:0000256" key="15">
    <source>
        <dbReference type="RuleBase" id="RU003431"/>
    </source>
</evidence>
<dbReference type="EMBL" id="CAIIXF020000012">
    <property type="protein sequence ID" value="CAH1802497.1"/>
    <property type="molecule type" value="Genomic_DNA"/>
</dbReference>
<dbReference type="GO" id="GO:0005525">
    <property type="term" value="F:GTP binding"/>
    <property type="evidence" value="ECO:0007669"/>
    <property type="project" value="UniProtKB-KW"/>
</dbReference>
<keyword evidence="10" id="KW-0675">Receptor</keyword>
<protein>
    <recommendedName>
        <fullName evidence="3 15">Guanylate cyclase</fullName>
        <ecNumber evidence="3 15">4.6.1.2</ecNumber>
    </recommendedName>
</protein>
<evidence type="ECO:0000256" key="17">
    <source>
        <dbReference type="SAM" id="Phobius"/>
    </source>
</evidence>
<dbReference type="EC" id="4.6.1.2" evidence="3 15"/>
<keyword evidence="9 17" id="KW-0472">Membrane</keyword>
<keyword evidence="4 17" id="KW-0812">Transmembrane</keyword>
<dbReference type="Gene3D" id="3.30.70.1230">
    <property type="entry name" value="Nucleotide cyclase"/>
    <property type="match status" value="1"/>
</dbReference>
<keyword evidence="13 15" id="KW-0141">cGMP biosynthesis</keyword>
<keyword evidence="12 14" id="KW-0456">Lyase</keyword>
<dbReference type="GO" id="GO:0004672">
    <property type="term" value="F:protein kinase activity"/>
    <property type="evidence" value="ECO:0007669"/>
    <property type="project" value="InterPro"/>
</dbReference>
<keyword evidence="16" id="KW-0175">Coiled coil</keyword>
<dbReference type="Pfam" id="PF07714">
    <property type="entry name" value="PK_Tyr_Ser-Thr"/>
    <property type="match status" value="1"/>
</dbReference>
<evidence type="ECO:0000256" key="8">
    <source>
        <dbReference type="ARBA" id="ARBA00023134"/>
    </source>
</evidence>
<dbReference type="PROSITE" id="PS00452">
    <property type="entry name" value="GUANYLATE_CYCLASE_1"/>
    <property type="match status" value="1"/>
</dbReference>
<dbReference type="InterPro" id="IPR050401">
    <property type="entry name" value="Cyclic_nucleotide_synthase"/>
</dbReference>
<dbReference type="InterPro" id="IPR011645">
    <property type="entry name" value="HNOB_dom_associated"/>
</dbReference>
<comment type="similarity">
    <text evidence="14">Belongs to the adenylyl cyclase class-4/guanylyl cyclase family.</text>
</comment>
<evidence type="ECO:0000256" key="16">
    <source>
        <dbReference type="SAM" id="Coils"/>
    </source>
</evidence>
<dbReference type="GO" id="GO:0007168">
    <property type="term" value="P:receptor guanylyl cyclase signaling pathway"/>
    <property type="evidence" value="ECO:0007669"/>
    <property type="project" value="TreeGrafter"/>
</dbReference>
<dbReference type="Pfam" id="PF07701">
    <property type="entry name" value="HNOBA"/>
    <property type="match status" value="1"/>
</dbReference>
<sequence>MSVEIKVALFAPREHKDYNASSSLGAVSLALEDIRANESLLAGHNLTVEWYNCHCNNKMAAGTAVELYINRTVDVFLGPPCSEAMEPVALLASYWNIPVFGWISSDRGLSDKSLYSTLVRSLGPLDKLGDIIGAIVQYYNWTTAVMVTEETDDLLQIENAIKREFRTLGIRLTTLQIKPNETTDENIETVLRSVQSLGRIVIMAIEILKIRQFMLVAYDLGMTSNEYVYWTLEQVPTDVWLYGNESWIGDDGRDSEAREAMESVFHLSIADGVLEDYNDRQYKRFLNESYVAGQRSKWKESVEIVKGDVYTPFLYDALYIYATVADELISNSDDHRNGRLVFDTVSGREFKGKSGTAMIDYYGDREPSYWILDQNEAGFFHISGVIKPILGNNSISWEYIHVNEPRWAGGRVGYNSAPPDTPRCGFDGKHCPGRDDLLMSVIAPVIAGLLLITIIFMALIVIRRRMFEQRLASMSWKVNYDDIDFSLRRRPGHLKFGSSLGTNLGGSQRKLSNSMSLSNAKTFGGSISSMQQLFTHIGRYKGLTVAVRTVRKDSIKITRDILLEMNQMKEVTHNNVNTFIGACTTSPNICVLWQYCAKGSLQDVIWNETIKLDEYFKLSLVVDIIKGMDYLHTSSIGSHGGLKSTNCVIDSRWVCKITDFGLHKTFMGERPDPDMTEHNQYERLFWMAPELLRMRGPPSCGSKKGDIYSFGIVFKEIIWRNGPYTEVDILTPKEIIDRVKHPTGDKFFRPIAKHIPIAAPDLVTEITSSCWKEDPAARPSFNQILKIVHKYRKGTSTNIMDNMMKIMEKYANNLEDVVAERTQQLEDEKKKTDSLLYRMLPQSVAEQLKQGKTVAAETFEEVTIYFSDIVGFTTLASNSTPMQVVDLLNSLYTVFDDVITQHDVYKVETIGDAYMLVSGLPVRNGRQNVYEIANCSLDILSAVMGFTIPHLPQQKLRVRIGVHTGACVAGVVGLTMPRYCLFGDAVNTASRMESHGEPLRIHISPYTYNALKDSEQYECCCRGEINIKGKGSMTTYWLVGREGFEKPLPDEMLRMRKMSSFEKHSQEDSKATFELPFPDDLFEVRKMSDINLNDKVNSQDNAHSSDVIYNGTCKEQSKNVNKEHNRNCNIGYTNMGVTDETSSNNLVQL</sequence>
<proteinExistence type="inferred from homology"/>
<dbReference type="FunFam" id="3.30.70.1230:FF:000004">
    <property type="entry name" value="Guanylate cyclase"/>
    <property type="match status" value="1"/>
</dbReference>
<dbReference type="InterPro" id="IPR001054">
    <property type="entry name" value="A/G_cyclase"/>
</dbReference>
<dbReference type="SUPFAM" id="SSF55073">
    <property type="entry name" value="Nucleotide cyclase"/>
    <property type="match status" value="1"/>
</dbReference>
<evidence type="ECO:0000256" key="14">
    <source>
        <dbReference type="RuleBase" id="RU000405"/>
    </source>
</evidence>
<dbReference type="InterPro" id="IPR001828">
    <property type="entry name" value="ANF_lig-bd_rcpt"/>
</dbReference>
<accession>A0A8S4QAC7</accession>
<dbReference type="InterPro" id="IPR018297">
    <property type="entry name" value="A/G_cyclase_CS"/>
</dbReference>
<dbReference type="InterPro" id="IPR001245">
    <property type="entry name" value="Ser-Thr/Tyr_kinase_cat_dom"/>
</dbReference>
<evidence type="ECO:0000256" key="11">
    <source>
        <dbReference type="ARBA" id="ARBA00023180"/>
    </source>
</evidence>
<evidence type="ECO:0000256" key="3">
    <source>
        <dbReference type="ARBA" id="ARBA00012202"/>
    </source>
</evidence>
<dbReference type="InterPro" id="IPR011009">
    <property type="entry name" value="Kinase-like_dom_sf"/>
</dbReference>
<gene>
    <name evidence="20" type="ORF">OFUS_LOCUS26167</name>
</gene>
<dbReference type="PROSITE" id="PS50011">
    <property type="entry name" value="PROTEIN_KINASE_DOM"/>
    <property type="match status" value="1"/>
</dbReference>
<keyword evidence="8" id="KW-0342">GTP-binding</keyword>
<dbReference type="GO" id="GO:0001653">
    <property type="term" value="F:peptide receptor activity"/>
    <property type="evidence" value="ECO:0007669"/>
    <property type="project" value="TreeGrafter"/>
</dbReference>
<keyword evidence="21" id="KW-1185">Reference proteome</keyword>
<dbReference type="SUPFAM" id="SSF56112">
    <property type="entry name" value="Protein kinase-like (PK-like)"/>
    <property type="match status" value="1"/>
</dbReference>
<dbReference type="InterPro" id="IPR029787">
    <property type="entry name" value="Nucleotide_cyclase"/>
</dbReference>
<evidence type="ECO:0000256" key="12">
    <source>
        <dbReference type="ARBA" id="ARBA00023239"/>
    </source>
</evidence>
<dbReference type="InterPro" id="IPR000719">
    <property type="entry name" value="Prot_kinase_dom"/>
</dbReference>
<dbReference type="GO" id="GO:0005886">
    <property type="term" value="C:plasma membrane"/>
    <property type="evidence" value="ECO:0007669"/>
    <property type="project" value="TreeGrafter"/>
</dbReference>
<evidence type="ECO:0000256" key="2">
    <source>
        <dbReference type="ARBA" id="ARBA00004479"/>
    </source>
</evidence>
<dbReference type="Gene3D" id="6.10.250.780">
    <property type="match status" value="1"/>
</dbReference>
<dbReference type="GO" id="GO:0004016">
    <property type="term" value="F:adenylate cyclase activity"/>
    <property type="evidence" value="ECO:0007669"/>
    <property type="project" value="TreeGrafter"/>
</dbReference>
<comment type="caution">
    <text evidence="20">The sequence shown here is derived from an EMBL/GenBank/DDBJ whole genome shotgun (WGS) entry which is preliminary data.</text>
</comment>
<dbReference type="InterPro" id="IPR001170">
    <property type="entry name" value="ANPR/GUC"/>
</dbReference>
<evidence type="ECO:0000256" key="4">
    <source>
        <dbReference type="ARBA" id="ARBA00022692"/>
    </source>
</evidence>
<dbReference type="OrthoDB" id="1890790at2759"/>
<comment type="catalytic activity">
    <reaction evidence="1 15">
        <text>GTP = 3',5'-cyclic GMP + diphosphate</text>
        <dbReference type="Rhea" id="RHEA:13665"/>
        <dbReference type="ChEBI" id="CHEBI:33019"/>
        <dbReference type="ChEBI" id="CHEBI:37565"/>
        <dbReference type="ChEBI" id="CHEBI:57746"/>
        <dbReference type="EC" id="4.6.1.2"/>
    </reaction>
</comment>
<evidence type="ECO:0000256" key="1">
    <source>
        <dbReference type="ARBA" id="ARBA00001436"/>
    </source>
</evidence>
<dbReference type="PANTHER" id="PTHR11920:SF502">
    <property type="entry name" value="GUANYLATE CYCLASE"/>
    <property type="match status" value="1"/>
</dbReference>
<evidence type="ECO:0000256" key="6">
    <source>
        <dbReference type="ARBA" id="ARBA00022741"/>
    </source>
</evidence>
<evidence type="ECO:0000256" key="7">
    <source>
        <dbReference type="ARBA" id="ARBA00022989"/>
    </source>
</evidence>
<dbReference type="InterPro" id="IPR028082">
    <property type="entry name" value="Peripla_BP_I"/>
</dbReference>
<dbReference type="GO" id="GO:0005524">
    <property type="term" value="F:ATP binding"/>
    <property type="evidence" value="ECO:0007669"/>
    <property type="project" value="InterPro"/>
</dbReference>
<dbReference type="Pfam" id="PF00211">
    <property type="entry name" value="Guanylate_cyc"/>
    <property type="match status" value="1"/>
</dbReference>
<evidence type="ECO:0000259" key="19">
    <source>
        <dbReference type="PROSITE" id="PS50125"/>
    </source>
</evidence>
<feature type="domain" description="Guanylate cyclase" evidence="19">
    <location>
        <begin position="863"/>
        <end position="993"/>
    </location>
</feature>
<dbReference type="Proteomes" id="UP000749559">
    <property type="component" value="Unassembled WGS sequence"/>
</dbReference>
<dbReference type="PRINTS" id="PR00255">
    <property type="entry name" value="NATPEPTIDER"/>
</dbReference>
<reference evidence="20" key="1">
    <citation type="submission" date="2022-03" db="EMBL/GenBank/DDBJ databases">
        <authorList>
            <person name="Martin C."/>
        </authorList>
    </citation>
    <scope>NUCLEOTIDE SEQUENCE</scope>
</reference>
<dbReference type="Gene3D" id="3.40.50.2300">
    <property type="match status" value="2"/>
</dbReference>
<evidence type="ECO:0000256" key="5">
    <source>
        <dbReference type="ARBA" id="ARBA00022729"/>
    </source>
</evidence>
<feature type="coiled-coil region" evidence="16">
    <location>
        <begin position="800"/>
        <end position="831"/>
    </location>
</feature>
<keyword evidence="6" id="KW-0547">Nucleotide-binding</keyword>
<dbReference type="SUPFAM" id="SSF53822">
    <property type="entry name" value="Periplasmic binding protein-like I"/>
    <property type="match status" value="1"/>
</dbReference>
<keyword evidence="5" id="KW-0732">Signal</keyword>
<evidence type="ECO:0000313" key="21">
    <source>
        <dbReference type="Proteomes" id="UP000749559"/>
    </source>
</evidence>
<dbReference type="FunFam" id="1.10.510.10:FF:000420">
    <property type="entry name" value="Guanylate cyclase"/>
    <property type="match status" value="1"/>
</dbReference>
<dbReference type="CDD" id="cd07302">
    <property type="entry name" value="CHD"/>
    <property type="match status" value="1"/>
</dbReference>
<keyword evidence="7 17" id="KW-1133">Transmembrane helix</keyword>
<dbReference type="PROSITE" id="PS50125">
    <property type="entry name" value="GUANYLATE_CYCLASE_2"/>
    <property type="match status" value="1"/>
</dbReference>
<name>A0A8S4QAC7_OWEFU</name>
<dbReference type="GO" id="GO:0035556">
    <property type="term" value="P:intracellular signal transduction"/>
    <property type="evidence" value="ECO:0007669"/>
    <property type="project" value="InterPro"/>
</dbReference>
<dbReference type="AlphaFoldDB" id="A0A8S4QAC7"/>
<dbReference type="Gene3D" id="1.10.510.10">
    <property type="entry name" value="Transferase(Phosphotransferase) domain 1"/>
    <property type="match status" value="1"/>
</dbReference>
<keyword evidence="11" id="KW-0325">Glycoprotein</keyword>
<feature type="transmembrane region" description="Helical" evidence="17">
    <location>
        <begin position="437"/>
        <end position="462"/>
    </location>
</feature>
<feature type="domain" description="Protein kinase" evidence="18">
    <location>
        <begin position="485"/>
        <end position="792"/>
    </location>
</feature>
<evidence type="ECO:0000256" key="9">
    <source>
        <dbReference type="ARBA" id="ARBA00023136"/>
    </source>
</evidence>
<comment type="subcellular location">
    <subcellularLocation>
        <location evidence="2">Membrane</location>
        <topology evidence="2">Single-pass type I membrane protein</topology>
    </subcellularLocation>
</comment>
<organism evidence="20 21">
    <name type="scientific">Owenia fusiformis</name>
    <name type="common">Polychaete worm</name>
    <dbReference type="NCBI Taxonomy" id="6347"/>
    <lineage>
        <taxon>Eukaryota</taxon>
        <taxon>Metazoa</taxon>
        <taxon>Spiralia</taxon>
        <taxon>Lophotrochozoa</taxon>
        <taxon>Annelida</taxon>
        <taxon>Polychaeta</taxon>
        <taxon>Sedentaria</taxon>
        <taxon>Canalipalpata</taxon>
        <taxon>Sabellida</taxon>
        <taxon>Oweniida</taxon>
        <taxon>Oweniidae</taxon>
        <taxon>Owenia</taxon>
    </lineage>
</organism>